<dbReference type="Proteomes" id="UP000015001">
    <property type="component" value="Unassembled WGS sequence"/>
</dbReference>
<proteinExistence type="predicted"/>
<dbReference type="AlphaFoldDB" id="S4N134"/>
<sequence>MAVAMARPTVKLIEVKIHTDDRLDPATARLG</sequence>
<comment type="caution">
    <text evidence="1">The sequence shown here is derived from an EMBL/GenBank/DDBJ whole genome shotgun (WGS) entry which is preliminary data.</text>
</comment>
<keyword evidence="2" id="KW-1185">Reference proteome</keyword>
<dbReference type="EMBL" id="AOPY01001263">
    <property type="protein sequence ID" value="EPJ42365.1"/>
    <property type="molecule type" value="Genomic_DNA"/>
</dbReference>
<evidence type="ECO:0000313" key="2">
    <source>
        <dbReference type="Proteomes" id="UP000015001"/>
    </source>
</evidence>
<name>S4N134_9ACTN</name>
<evidence type="ECO:0000313" key="1">
    <source>
        <dbReference type="EMBL" id="EPJ42365.1"/>
    </source>
</evidence>
<protein>
    <submittedName>
        <fullName evidence="1">Uncharacterized protein</fullName>
    </submittedName>
</protein>
<gene>
    <name evidence="1" type="ORF">STAFG_0567</name>
</gene>
<organism evidence="1 2">
    <name type="scientific">Streptomyces afghaniensis 772</name>
    <dbReference type="NCBI Taxonomy" id="1283301"/>
    <lineage>
        <taxon>Bacteria</taxon>
        <taxon>Bacillati</taxon>
        <taxon>Actinomycetota</taxon>
        <taxon>Actinomycetes</taxon>
        <taxon>Kitasatosporales</taxon>
        <taxon>Streptomycetaceae</taxon>
        <taxon>Streptomyces</taxon>
    </lineage>
</organism>
<dbReference type="HOGENOM" id="CLU_3398657_0_0_11"/>
<reference evidence="1 2" key="1">
    <citation type="submission" date="2013-02" db="EMBL/GenBank/DDBJ databases">
        <title>Draft Genome Sequence of Streptomyces afghaniensis, Which Produces Compounds of the Julimycin B-Complex.</title>
        <authorList>
            <person name="Gruening B.A."/>
            <person name="Praeg A."/>
            <person name="Erxleben A."/>
            <person name="Guenther S."/>
            <person name="Fiedler H.-P."/>
            <person name="Goodfellow M."/>
            <person name="Mueller M."/>
        </authorList>
    </citation>
    <scope>NUCLEOTIDE SEQUENCE [LARGE SCALE GENOMIC DNA]</scope>
    <source>
        <strain evidence="1 2">772</strain>
    </source>
</reference>
<accession>S4N134</accession>